<name>A0A0D0AVY2_9AGAM</name>
<gene>
    <name evidence="1" type="ORF">CY34DRAFT_387976</name>
</gene>
<dbReference type="HOGENOM" id="CLU_2387642_0_0_1"/>
<evidence type="ECO:0000313" key="1">
    <source>
        <dbReference type="EMBL" id="KIK38527.1"/>
    </source>
</evidence>
<proteinExistence type="predicted"/>
<protein>
    <submittedName>
        <fullName evidence="1">Uncharacterized protein</fullName>
    </submittedName>
</protein>
<dbReference type="AlphaFoldDB" id="A0A0D0AVY2"/>
<dbReference type="InParanoid" id="A0A0D0AVY2"/>
<dbReference type="Proteomes" id="UP000054485">
    <property type="component" value="Unassembled WGS sequence"/>
</dbReference>
<reference evidence="1 2" key="1">
    <citation type="submission" date="2014-04" db="EMBL/GenBank/DDBJ databases">
        <authorList>
            <consortium name="DOE Joint Genome Institute"/>
            <person name="Kuo A."/>
            <person name="Ruytinx J."/>
            <person name="Rineau F."/>
            <person name="Colpaert J."/>
            <person name="Kohler A."/>
            <person name="Nagy L.G."/>
            <person name="Floudas D."/>
            <person name="Copeland A."/>
            <person name="Barry K.W."/>
            <person name="Cichocki N."/>
            <person name="Veneault-Fourrey C."/>
            <person name="LaButti K."/>
            <person name="Lindquist E.A."/>
            <person name="Lipzen A."/>
            <person name="Lundell T."/>
            <person name="Morin E."/>
            <person name="Murat C."/>
            <person name="Sun H."/>
            <person name="Tunlid A."/>
            <person name="Henrissat B."/>
            <person name="Grigoriev I.V."/>
            <person name="Hibbett D.S."/>
            <person name="Martin F."/>
            <person name="Nordberg H.P."/>
            <person name="Cantor M.N."/>
            <person name="Hua S.X."/>
        </authorList>
    </citation>
    <scope>NUCLEOTIDE SEQUENCE [LARGE SCALE GENOMIC DNA]</scope>
    <source>
        <strain evidence="1 2">UH-Slu-Lm8-n1</strain>
    </source>
</reference>
<reference evidence="2" key="2">
    <citation type="submission" date="2015-01" db="EMBL/GenBank/DDBJ databases">
        <title>Evolutionary Origins and Diversification of the Mycorrhizal Mutualists.</title>
        <authorList>
            <consortium name="DOE Joint Genome Institute"/>
            <consortium name="Mycorrhizal Genomics Consortium"/>
            <person name="Kohler A."/>
            <person name="Kuo A."/>
            <person name="Nagy L.G."/>
            <person name="Floudas D."/>
            <person name="Copeland A."/>
            <person name="Barry K.W."/>
            <person name="Cichocki N."/>
            <person name="Veneault-Fourrey C."/>
            <person name="LaButti K."/>
            <person name="Lindquist E.A."/>
            <person name="Lipzen A."/>
            <person name="Lundell T."/>
            <person name="Morin E."/>
            <person name="Murat C."/>
            <person name="Riley R."/>
            <person name="Ohm R."/>
            <person name="Sun H."/>
            <person name="Tunlid A."/>
            <person name="Henrissat B."/>
            <person name="Grigoriev I.V."/>
            <person name="Hibbett D.S."/>
            <person name="Martin F."/>
        </authorList>
    </citation>
    <scope>NUCLEOTIDE SEQUENCE [LARGE SCALE GENOMIC DNA]</scope>
    <source>
        <strain evidence="2">UH-Slu-Lm8-n1</strain>
    </source>
</reference>
<accession>A0A0D0AVY2</accession>
<dbReference type="EMBL" id="KN835388">
    <property type="protein sequence ID" value="KIK38527.1"/>
    <property type="molecule type" value="Genomic_DNA"/>
</dbReference>
<evidence type="ECO:0000313" key="2">
    <source>
        <dbReference type="Proteomes" id="UP000054485"/>
    </source>
</evidence>
<sequence>MWSEFILRRNTLWEMLLRVARQRQAQNFSCGNNFNQVDSVPAPNNELISPCELALVFCCTANLCSTPTANKSKVAICWHCTVQMSSVRNEISGG</sequence>
<organism evidence="1 2">
    <name type="scientific">Suillus luteus UH-Slu-Lm8-n1</name>
    <dbReference type="NCBI Taxonomy" id="930992"/>
    <lineage>
        <taxon>Eukaryota</taxon>
        <taxon>Fungi</taxon>
        <taxon>Dikarya</taxon>
        <taxon>Basidiomycota</taxon>
        <taxon>Agaricomycotina</taxon>
        <taxon>Agaricomycetes</taxon>
        <taxon>Agaricomycetidae</taxon>
        <taxon>Boletales</taxon>
        <taxon>Suillineae</taxon>
        <taxon>Suillaceae</taxon>
        <taxon>Suillus</taxon>
    </lineage>
</organism>
<keyword evidence="2" id="KW-1185">Reference proteome</keyword>